<feature type="domain" description="RDRP core" evidence="2">
    <location>
        <begin position="371"/>
        <end position="948"/>
    </location>
</feature>
<name>A0A3B0QY96_PSOOV</name>
<accession>A0A3B0QY96</accession>
<keyword evidence="1" id="KW-0694">RNA-binding</keyword>
<dbReference type="PANTHER" id="PTHR23079">
    <property type="entry name" value="RNA-DEPENDENT RNA POLYMERASE"/>
    <property type="match status" value="1"/>
</dbReference>
<dbReference type="InterPro" id="IPR057596">
    <property type="entry name" value="RDRP_core"/>
</dbReference>
<keyword evidence="1" id="KW-0808">Transferase</keyword>
<dbReference type="Pfam" id="PF05183">
    <property type="entry name" value="RdRP"/>
    <property type="match status" value="1"/>
</dbReference>
<dbReference type="GO" id="GO:0003968">
    <property type="term" value="F:RNA-directed RNA polymerase activity"/>
    <property type="evidence" value="ECO:0007669"/>
    <property type="project" value="UniProtKB-KW"/>
</dbReference>
<keyword evidence="1" id="KW-0548">Nucleotidyltransferase</keyword>
<protein>
    <recommendedName>
        <fullName evidence="1">RNA-dependent RNA polymerase</fullName>
        <ecNumber evidence="1">2.7.7.48</ecNumber>
    </recommendedName>
</protein>
<proteinExistence type="evidence at transcript level"/>
<gene>
    <name evidence="3" type="primary">PSOVI14g08400</name>
</gene>
<keyword evidence="1 3" id="KW-0696">RNA-directed RNA polymerase</keyword>
<dbReference type="GO" id="GO:0030422">
    <property type="term" value="P:siRNA processing"/>
    <property type="evidence" value="ECO:0007669"/>
    <property type="project" value="TreeGrafter"/>
</dbReference>
<organism evidence="3">
    <name type="scientific">Psoroptes ovis</name>
    <name type="common">Sheep scab mite</name>
    <dbReference type="NCBI Taxonomy" id="83912"/>
    <lineage>
        <taxon>Eukaryota</taxon>
        <taxon>Metazoa</taxon>
        <taxon>Ecdysozoa</taxon>
        <taxon>Arthropoda</taxon>
        <taxon>Chelicerata</taxon>
        <taxon>Arachnida</taxon>
        <taxon>Acari</taxon>
        <taxon>Acariformes</taxon>
        <taxon>Sarcoptiformes</taxon>
        <taxon>Astigmata</taxon>
        <taxon>Psoroptidia</taxon>
        <taxon>Sarcoptoidea</taxon>
        <taxon>Psoroptidae</taxon>
        <taxon>Psoroptes</taxon>
    </lineage>
</organism>
<dbReference type="EMBL" id="LS999135">
    <property type="protein sequence ID" value="SZF06453.1"/>
    <property type="molecule type" value="mRNA"/>
</dbReference>
<comment type="catalytic activity">
    <reaction evidence="1">
        <text>RNA(n) + a ribonucleoside 5'-triphosphate = RNA(n+1) + diphosphate</text>
        <dbReference type="Rhea" id="RHEA:21248"/>
        <dbReference type="Rhea" id="RHEA-COMP:14527"/>
        <dbReference type="Rhea" id="RHEA-COMP:17342"/>
        <dbReference type="ChEBI" id="CHEBI:33019"/>
        <dbReference type="ChEBI" id="CHEBI:61557"/>
        <dbReference type="ChEBI" id="CHEBI:140395"/>
        <dbReference type="EC" id="2.7.7.48"/>
    </reaction>
</comment>
<dbReference type="PANTHER" id="PTHR23079:SF55">
    <property type="entry name" value="RNA-DIRECTED RNA POLYMERASE"/>
    <property type="match status" value="1"/>
</dbReference>
<evidence type="ECO:0000313" key="3">
    <source>
        <dbReference type="EMBL" id="SZF06453.1"/>
    </source>
</evidence>
<evidence type="ECO:0000256" key="1">
    <source>
        <dbReference type="RuleBase" id="RU363098"/>
    </source>
</evidence>
<dbReference type="GO" id="GO:0003723">
    <property type="term" value="F:RNA binding"/>
    <property type="evidence" value="ECO:0007669"/>
    <property type="project" value="UniProtKB-KW"/>
</dbReference>
<sequence>MTLYKFFFQNASRFDIDFYFENQLNFQRILIDLNGFKNLNDENKIYMELSFNSLDRLNKLSNNTNKRMVEYRLKSLSIGSLINLSDFLNRLRVFDAADCLKFEMDFYKKNLTIYFKLDENFFRLEINFSSIKLLLIEMKANCFYLELNAAPFIFKSNQSSAKEWTRIANLNDYYDNDLIAYSLSYRLQLIKNNLSTSNFFNDLIRLSYVCKELNHSFITLIMISDRNYQKNKLKSKSKVINTKMLNKKYSMKNIFAMIDEHFKSDEKLFPLLYACRVLYSKSYKIIDSLILKQQTMIIFNMIDQLYSKENFDISLIEKLIYILDSHSKSLLIIDLKDEFEKIIETYRQRTFCSMTNVNTNDHVMMKSAVMTPTRIEFYRPMPFLRSRFSNMANLDFSLRLTICEDNNRKLNCTFNHCNNENDMNFIKSTMKTKLSSGIRIGDRLFEFLGSSSSQMRENGIIFYACDNEKRTAKSIRMLVGNLANFKRKVAKYIARFGLVFSQAIAYYHYDSQSVKVYKMDDIKTMNDEYCFTDGIGIISNEISSKINQLLRLPNGYQPSAYQIRNGGCKGMLVCYPIAKNSDNSTNKNMIIFRDSMIKYESNDECLGILKFSAPRLVWLNRPLINILDQQNVPAEVFYKIFMKNTKLIMNALLFEQDAYKLVNIYRNSNLPYQRFFMVGLSFLREPFLNRILKYLLYYRLNELKYRARIAIPDQNGRMAFGVIDETKQLNSGEIFFQYSLLDSNTGMPLLNQTKILENQQVMVTKFPCLSLGDVRKFRAVNIPELSHIKDCLVFPAKGSRPHTDEMGGSDLDGDEYAIFWQTDLIFPGDNYEPMDFINHQSSELNHDINLNDIIEFYCDYLLENNIGQVANCHLMYSDFHPLGLHSTECNELAQKYSISLDFQKNGINSQLEKKYQPDSKWIRPDFMEKRTQYKCYLSENVLGQFHRQCSLIETIIRNWDNDLKNNPQSILNELPDERLILPDWHKYQKEAQTAFDEYNYKLIELMESLLIYSEIELITNVYDTNTSNYLSNTNNNSNKYDISSSIIYEQLFQYFQQKFESQFQTILKRENIQLNNDEQDEAERVRLTLISSWYIICYLNKNKIQYQYRGRSLLGMPFLLPNEMIRLANYCIINQPNDQQQHIQKCKTIVKMSNNLQLATQLKSLTSKWIDQVNVKIFNCKINQKLKIYNNENNSFDIVDESTLISDLIDRKIESIIKNDEYSECFTNYNNSQQIIFELFQKFLLNLYEQCNQIDSIIHNGQLPELLLLRYGMFALNFIQSNQIPLNEEFGDEQIFDSYLDKMFEKFNNQIDFSIDDPSQQQKNYHQFCLLNRKKHHNDNGDRTKFDRIDENFFKKLQFLTKSECFLQNLKIYNENDYCIYALDSKLNEEPY</sequence>
<evidence type="ECO:0000259" key="2">
    <source>
        <dbReference type="Pfam" id="PF05183"/>
    </source>
</evidence>
<comment type="similarity">
    <text evidence="1">Belongs to the RdRP family.</text>
</comment>
<dbReference type="InterPro" id="IPR007855">
    <property type="entry name" value="RDRP"/>
</dbReference>
<dbReference type="EC" id="2.7.7.48" evidence="1"/>
<reference evidence="3" key="1">
    <citation type="submission" date="2018-09" db="EMBL/GenBank/DDBJ databases">
        <authorList>
            <person name="Parvin R."/>
            <person name="Begum J.A."/>
            <person name="Chowdhury E.H."/>
            <person name="Islam M.R."/>
            <person name="Harder T."/>
        </authorList>
    </citation>
    <scope>NUCLEOTIDE SEQUENCE</scope>
</reference>
<dbReference type="GO" id="GO:0031380">
    <property type="term" value="C:nuclear RNA-directed RNA polymerase complex"/>
    <property type="evidence" value="ECO:0007669"/>
    <property type="project" value="TreeGrafter"/>
</dbReference>